<reference evidence="6 7" key="1">
    <citation type="submission" date="2006-10" db="EMBL/GenBank/DDBJ databases">
        <authorList>
            <person name="Fleischmann R.D."/>
            <person name="Dodson R.J."/>
            <person name="Haft D.H."/>
            <person name="Merkel J.S."/>
            <person name="Nelson W.C."/>
            <person name="Fraser C.M."/>
        </authorList>
    </citation>
    <scope>NUCLEOTIDE SEQUENCE [LARGE SCALE GENOMIC DNA]</scope>
    <source>
        <strain evidence="6 7">104</strain>
    </source>
</reference>
<feature type="region of interest" description="Disordered" evidence="4">
    <location>
        <begin position="1"/>
        <end position="20"/>
    </location>
</feature>
<evidence type="ECO:0000256" key="2">
    <source>
        <dbReference type="ARBA" id="ARBA00023125"/>
    </source>
</evidence>
<dbReference type="SMART" id="SM00354">
    <property type="entry name" value="HTH_LACI"/>
    <property type="match status" value="1"/>
</dbReference>
<dbReference type="PANTHER" id="PTHR30146">
    <property type="entry name" value="LACI-RELATED TRANSCRIPTIONAL REPRESSOR"/>
    <property type="match status" value="1"/>
</dbReference>
<dbReference type="Proteomes" id="UP000001574">
    <property type="component" value="Chromosome"/>
</dbReference>
<sequence length="334" mass="35292">MTGPQGNGNSSSNKAARPTTADVARLAGVSTATVSYVLNNARGRRISPDTRDAVYRAAKLLGYRPNLAARNLARGKSGVVLYVVPHVAVGEMPMQAGSRMTTALAREGLLQVQVFETDDDQHVVDAIANLDPVAVTSLFPLSAAARRAVTEAGIPHIEIGTLPALNDPHLSVGEMRIAHLVERGHRRIAFAYTGIARWRPLGDYWFEGVSRAARLRGLPPVRADEVILDTAASVVSAWVRDGVTAVCAQSDEIACLVLYGIHQAGLRCPGDLAVMGVDASPMGMVSTPPLTTVQFDPCAVADAALAAVFERLGHAAPPSPELTDIARLVVRSST</sequence>
<evidence type="ECO:0000259" key="5">
    <source>
        <dbReference type="PROSITE" id="PS50932"/>
    </source>
</evidence>
<dbReference type="KEGG" id="mav:MAV_5263"/>
<dbReference type="AlphaFoldDB" id="A0A0H3A2K9"/>
<dbReference type="HOGENOM" id="CLU_037628_6_1_11"/>
<dbReference type="EMBL" id="CP000479">
    <property type="protein sequence ID" value="ABK68848.1"/>
    <property type="molecule type" value="Genomic_DNA"/>
</dbReference>
<dbReference type="Gene3D" id="1.10.260.40">
    <property type="entry name" value="lambda repressor-like DNA-binding domains"/>
    <property type="match status" value="1"/>
</dbReference>
<name>A0A0H3A2K9_MYCA1</name>
<feature type="domain" description="HTH lacI-type" evidence="5">
    <location>
        <begin position="18"/>
        <end position="74"/>
    </location>
</feature>
<proteinExistence type="predicted"/>
<dbReference type="InterPro" id="IPR000843">
    <property type="entry name" value="HTH_LacI"/>
</dbReference>
<accession>A0A0H3A2K9</accession>
<dbReference type="PANTHER" id="PTHR30146:SF109">
    <property type="entry name" value="HTH-TYPE TRANSCRIPTIONAL REGULATOR GALS"/>
    <property type="match status" value="1"/>
</dbReference>
<evidence type="ECO:0000313" key="6">
    <source>
        <dbReference type="EMBL" id="ABK68848.1"/>
    </source>
</evidence>
<gene>
    <name evidence="6" type="ordered locus">MAV_5263</name>
</gene>
<dbReference type="InterPro" id="IPR028082">
    <property type="entry name" value="Peripla_BP_I"/>
</dbReference>
<dbReference type="InterPro" id="IPR046335">
    <property type="entry name" value="LacI/GalR-like_sensor"/>
</dbReference>
<dbReference type="InterPro" id="IPR010982">
    <property type="entry name" value="Lambda_DNA-bd_dom_sf"/>
</dbReference>
<dbReference type="SUPFAM" id="SSF47413">
    <property type="entry name" value="lambda repressor-like DNA-binding domains"/>
    <property type="match status" value="1"/>
</dbReference>
<organism evidence="6 7">
    <name type="scientific">Mycobacterium avium (strain 104)</name>
    <dbReference type="NCBI Taxonomy" id="243243"/>
    <lineage>
        <taxon>Bacteria</taxon>
        <taxon>Bacillati</taxon>
        <taxon>Actinomycetota</taxon>
        <taxon>Actinomycetes</taxon>
        <taxon>Mycobacteriales</taxon>
        <taxon>Mycobacteriaceae</taxon>
        <taxon>Mycobacterium</taxon>
        <taxon>Mycobacterium avium complex (MAC)</taxon>
    </lineage>
</organism>
<evidence type="ECO:0000256" key="3">
    <source>
        <dbReference type="ARBA" id="ARBA00023163"/>
    </source>
</evidence>
<keyword evidence="1" id="KW-0805">Transcription regulation</keyword>
<protein>
    <submittedName>
        <fullName evidence="6">Transcriptional regulator, LacI family protein</fullName>
    </submittedName>
</protein>
<dbReference type="SUPFAM" id="SSF53822">
    <property type="entry name" value="Periplasmic binding protein-like I"/>
    <property type="match status" value="1"/>
</dbReference>
<evidence type="ECO:0000313" key="7">
    <source>
        <dbReference type="Proteomes" id="UP000001574"/>
    </source>
</evidence>
<evidence type="ECO:0000256" key="4">
    <source>
        <dbReference type="SAM" id="MobiDB-lite"/>
    </source>
</evidence>
<dbReference type="PROSITE" id="PS50932">
    <property type="entry name" value="HTH_LACI_2"/>
    <property type="match status" value="1"/>
</dbReference>
<dbReference type="GO" id="GO:0000976">
    <property type="term" value="F:transcription cis-regulatory region binding"/>
    <property type="evidence" value="ECO:0007669"/>
    <property type="project" value="TreeGrafter"/>
</dbReference>
<dbReference type="CDD" id="cd01392">
    <property type="entry name" value="HTH_LacI"/>
    <property type="match status" value="1"/>
</dbReference>
<dbReference type="Gene3D" id="3.40.50.2300">
    <property type="match status" value="2"/>
</dbReference>
<keyword evidence="2" id="KW-0238">DNA-binding</keyword>
<dbReference type="Pfam" id="PF00356">
    <property type="entry name" value="LacI"/>
    <property type="match status" value="1"/>
</dbReference>
<evidence type="ECO:0000256" key="1">
    <source>
        <dbReference type="ARBA" id="ARBA00023015"/>
    </source>
</evidence>
<dbReference type="GO" id="GO:0003700">
    <property type="term" value="F:DNA-binding transcription factor activity"/>
    <property type="evidence" value="ECO:0007669"/>
    <property type="project" value="TreeGrafter"/>
</dbReference>
<dbReference type="RefSeq" id="WP_011726568.1">
    <property type="nucleotide sequence ID" value="NC_008595.1"/>
</dbReference>
<dbReference type="Pfam" id="PF13377">
    <property type="entry name" value="Peripla_BP_3"/>
    <property type="match status" value="1"/>
</dbReference>
<keyword evidence="3" id="KW-0804">Transcription</keyword>